<gene>
    <name evidence="9" type="ORF">OXX778_LOCUS1129</name>
</gene>
<accession>A0A813M3U3</accession>
<reference evidence="9" key="1">
    <citation type="submission" date="2021-02" db="EMBL/GenBank/DDBJ databases">
        <authorList>
            <person name="Nowell W R."/>
        </authorList>
    </citation>
    <scope>NUCLEOTIDE SEQUENCE</scope>
    <source>
        <strain evidence="9">Ploen Becks lab</strain>
    </source>
</reference>
<comment type="catalytic activity">
    <reaction evidence="7">
        <text>L-cysteinyl-[protein] + hexadecanoyl-CoA = S-hexadecanoyl-L-cysteinyl-[protein] + CoA</text>
        <dbReference type="Rhea" id="RHEA:36683"/>
        <dbReference type="Rhea" id="RHEA-COMP:10131"/>
        <dbReference type="Rhea" id="RHEA-COMP:11032"/>
        <dbReference type="ChEBI" id="CHEBI:29950"/>
        <dbReference type="ChEBI" id="CHEBI:57287"/>
        <dbReference type="ChEBI" id="CHEBI:57379"/>
        <dbReference type="ChEBI" id="CHEBI:74151"/>
        <dbReference type="EC" id="2.3.1.225"/>
    </reaction>
</comment>
<dbReference type="GO" id="GO:0016020">
    <property type="term" value="C:membrane"/>
    <property type="evidence" value="ECO:0007669"/>
    <property type="project" value="UniProtKB-SubCell"/>
</dbReference>
<dbReference type="InterPro" id="IPR039859">
    <property type="entry name" value="PFA4/ZDH16/20/ERF2-like"/>
</dbReference>
<evidence type="ECO:0000256" key="1">
    <source>
        <dbReference type="ARBA" id="ARBA00004141"/>
    </source>
</evidence>
<evidence type="ECO:0000256" key="3">
    <source>
        <dbReference type="ARBA" id="ARBA00022692"/>
    </source>
</evidence>
<evidence type="ECO:0000256" key="2">
    <source>
        <dbReference type="ARBA" id="ARBA00022679"/>
    </source>
</evidence>
<keyword evidence="6 7" id="KW-0012">Acyltransferase</keyword>
<evidence type="ECO:0000256" key="6">
    <source>
        <dbReference type="ARBA" id="ARBA00023315"/>
    </source>
</evidence>
<keyword evidence="2 7" id="KW-0808">Transferase</keyword>
<name>A0A813M3U3_9BILA</name>
<keyword evidence="4 7" id="KW-1133">Transmembrane helix</keyword>
<dbReference type="Proteomes" id="UP000663879">
    <property type="component" value="Unassembled WGS sequence"/>
</dbReference>
<evidence type="ECO:0000256" key="5">
    <source>
        <dbReference type="ARBA" id="ARBA00023136"/>
    </source>
</evidence>
<sequence>MENVCLNNCVRFTKWIPVIFISCVIGWSYYAYIVQLCLLCIDQMSKKVIYIFLYHIFLIMFTWSYFQTIFTPIEKPSNEFYLRDTDIYQMEISENELAKKSVIDKKAKDLPLLTRTSTGGARYCDKCKCIKPDRSHHCGVCQTCVLKMDHHCPWVNNCVGYSNYKFFILFLFYAVLYCLYIFATSLEYFIKFWNEIQSFQAGKFHLLLLFFVAIMFGISIFTLLAYHIYLLSRNCTTLESFRAPIFISTGMSDKNGFNLSKLENCRQVFGNSLMKAFLPICTSNQNGFDYTQLARINLRLPNFDKKSKITIMGNGWGYSSTIFTRIDSICSNIDFPTIIKTHHRPQLQRNPFVDDSFLIASDDQKDPKFSKINDAISLNPIEHNAEKLQHLNTVHIINNKKRHSSITFASIFNQSLNNNLNQTDNNDSSRKFKTYETLDTSNNDGINFPTSIKQSLAASTQNYNANDSLLLNERQALNTSKKMMDQIRITME</sequence>
<keyword evidence="3 7" id="KW-0812">Transmembrane</keyword>
<evidence type="ECO:0000259" key="8">
    <source>
        <dbReference type="Pfam" id="PF01529"/>
    </source>
</evidence>
<comment type="domain">
    <text evidence="7">The DHHC domain is required for palmitoyltransferase activity.</text>
</comment>
<dbReference type="InterPro" id="IPR001594">
    <property type="entry name" value="Palmitoyltrfase_DHHC"/>
</dbReference>
<keyword evidence="10" id="KW-1185">Reference proteome</keyword>
<feature type="transmembrane region" description="Helical" evidence="7">
    <location>
        <begin position="164"/>
        <end position="183"/>
    </location>
</feature>
<feature type="transmembrane region" description="Helical" evidence="7">
    <location>
        <begin position="48"/>
        <end position="66"/>
    </location>
</feature>
<dbReference type="EC" id="2.3.1.225" evidence="7"/>
<proteinExistence type="inferred from homology"/>
<evidence type="ECO:0000313" key="9">
    <source>
        <dbReference type="EMBL" id="CAF0711658.1"/>
    </source>
</evidence>
<dbReference type="EMBL" id="CAJNOC010000067">
    <property type="protein sequence ID" value="CAF0711658.1"/>
    <property type="molecule type" value="Genomic_DNA"/>
</dbReference>
<comment type="similarity">
    <text evidence="7">Belongs to the DHHC palmitoyltransferase family.</text>
</comment>
<dbReference type="GO" id="GO:0019706">
    <property type="term" value="F:protein-cysteine S-palmitoyltransferase activity"/>
    <property type="evidence" value="ECO:0007669"/>
    <property type="project" value="UniProtKB-EC"/>
</dbReference>
<evidence type="ECO:0000313" key="10">
    <source>
        <dbReference type="Proteomes" id="UP000663879"/>
    </source>
</evidence>
<feature type="transmembrane region" description="Helical" evidence="7">
    <location>
        <begin position="204"/>
        <end position="229"/>
    </location>
</feature>
<comment type="subcellular location">
    <subcellularLocation>
        <location evidence="1">Membrane</location>
        <topology evidence="1">Multi-pass membrane protein</topology>
    </subcellularLocation>
</comment>
<dbReference type="Pfam" id="PF01529">
    <property type="entry name" value="DHHC"/>
    <property type="match status" value="1"/>
</dbReference>
<comment type="caution">
    <text evidence="9">The sequence shown here is derived from an EMBL/GenBank/DDBJ whole genome shotgun (WGS) entry which is preliminary data.</text>
</comment>
<organism evidence="9 10">
    <name type="scientific">Brachionus calyciflorus</name>
    <dbReference type="NCBI Taxonomy" id="104777"/>
    <lineage>
        <taxon>Eukaryota</taxon>
        <taxon>Metazoa</taxon>
        <taxon>Spiralia</taxon>
        <taxon>Gnathifera</taxon>
        <taxon>Rotifera</taxon>
        <taxon>Eurotatoria</taxon>
        <taxon>Monogononta</taxon>
        <taxon>Pseudotrocha</taxon>
        <taxon>Ploima</taxon>
        <taxon>Brachionidae</taxon>
        <taxon>Brachionus</taxon>
    </lineage>
</organism>
<protein>
    <recommendedName>
        <fullName evidence="7">Palmitoyltransferase</fullName>
        <ecNumber evidence="7">2.3.1.225</ecNumber>
    </recommendedName>
</protein>
<keyword evidence="5 7" id="KW-0472">Membrane</keyword>
<evidence type="ECO:0000256" key="4">
    <source>
        <dbReference type="ARBA" id="ARBA00022989"/>
    </source>
</evidence>
<dbReference type="PANTHER" id="PTHR12246">
    <property type="entry name" value="PALMITOYLTRANSFERASE ZDHHC16"/>
    <property type="match status" value="1"/>
</dbReference>
<dbReference type="OrthoDB" id="9909019at2759"/>
<dbReference type="AlphaFoldDB" id="A0A813M3U3"/>
<feature type="transmembrane region" description="Helical" evidence="7">
    <location>
        <begin position="15"/>
        <end position="41"/>
    </location>
</feature>
<dbReference type="PROSITE" id="PS50216">
    <property type="entry name" value="DHHC"/>
    <property type="match status" value="1"/>
</dbReference>
<evidence type="ECO:0000256" key="7">
    <source>
        <dbReference type="RuleBase" id="RU079119"/>
    </source>
</evidence>
<feature type="domain" description="Palmitoyltransferase DHHC" evidence="8">
    <location>
        <begin position="120"/>
        <end position="241"/>
    </location>
</feature>